<evidence type="ECO:0000256" key="1">
    <source>
        <dbReference type="SAM" id="MobiDB-lite"/>
    </source>
</evidence>
<gene>
    <name evidence="2" type="ORF">DES53_102268</name>
</gene>
<evidence type="ECO:0000313" key="3">
    <source>
        <dbReference type="Proteomes" id="UP000253426"/>
    </source>
</evidence>
<reference evidence="2 3" key="1">
    <citation type="submission" date="2018-06" db="EMBL/GenBank/DDBJ databases">
        <title>Genomic Encyclopedia of Type Strains, Phase IV (KMG-IV): sequencing the most valuable type-strain genomes for metagenomic binning, comparative biology and taxonomic classification.</title>
        <authorList>
            <person name="Goeker M."/>
        </authorList>
    </citation>
    <scope>NUCLEOTIDE SEQUENCE [LARGE SCALE GENOMIC DNA]</scope>
    <source>
        <strain evidence="2 3">DSM 25532</strain>
    </source>
</reference>
<feature type="region of interest" description="Disordered" evidence="1">
    <location>
        <begin position="1"/>
        <end position="56"/>
    </location>
</feature>
<dbReference type="AlphaFoldDB" id="A0A366HSH8"/>
<comment type="caution">
    <text evidence="2">The sequence shown here is derived from an EMBL/GenBank/DDBJ whole genome shotgun (WGS) entry which is preliminary data.</text>
</comment>
<dbReference type="Proteomes" id="UP000253426">
    <property type="component" value="Unassembled WGS sequence"/>
</dbReference>
<sequence length="105" mass="11615">MSGMNQARRDGNHEAAAQTQDTVSQDDGLCNGRLPGSQPQPHSRQASQTDMSQCFSTIDTPYGNNRNYLDYFYQPCFKLAVRSSKTVLPSQKSLHGIFSSIASLR</sequence>
<protein>
    <submittedName>
        <fullName evidence="2">Uncharacterized protein</fullName>
    </submittedName>
</protein>
<evidence type="ECO:0000313" key="2">
    <source>
        <dbReference type="EMBL" id="RBP45884.1"/>
    </source>
</evidence>
<dbReference type="EMBL" id="QNRR01000002">
    <property type="protein sequence ID" value="RBP45884.1"/>
    <property type="molecule type" value="Genomic_DNA"/>
</dbReference>
<feature type="compositionally biased region" description="Polar residues" evidence="1">
    <location>
        <begin position="37"/>
        <end position="56"/>
    </location>
</feature>
<organism evidence="2 3">
    <name type="scientific">Roseimicrobium gellanilyticum</name>
    <dbReference type="NCBI Taxonomy" id="748857"/>
    <lineage>
        <taxon>Bacteria</taxon>
        <taxon>Pseudomonadati</taxon>
        <taxon>Verrucomicrobiota</taxon>
        <taxon>Verrucomicrobiia</taxon>
        <taxon>Verrucomicrobiales</taxon>
        <taxon>Verrucomicrobiaceae</taxon>
        <taxon>Roseimicrobium</taxon>
    </lineage>
</organism>
<proteinExistence type="predicted"/>
<accession>A0A366HSH8</accession>
<name>A0A366HSH8_9BACT</name>
<keyword evidence="3" id="KW-1185">Reference proteome</keyword>